<gene>
    <name evidence="7" type="ordered locus">PTH_2841</name>
</gene>
<dbReference type="Pfam" id="PF04893">
    <property type="entry name" value="Yip1"/>
    <property type="match status" value="1"/>
</dbReference>
<dbReference type="GO" id="GO:0016020">
    <property type="term" value="C:membrane"/>
    <property type="evidence" value="ECO:0007669"/>
    <property type="project" value="UniProtKB-SubCell"/>
</dbReference>
<evidence type="ECO:0000256" key="1">
    <source>
        <dbReference type="ARBA" id="ARBA00004141"/>
    </source>
</evidence>
<dbReference type="HOGENOM" id="CLU_090600_0_0_9"/>
<sequence>MDLNNENYLREEFKAPDGGERPPGFLELVYGVLFEPGKTMQKVAGKPPLWQSALVVTLLGVLGAVMGLLTFTRVVNQSLYASGMGHMLPAVQAFAPLGAILGLVWGYVKWFVYSAVLHLAAELLGGRGKAAGVFAVAGLAGLPTIFMLPVQLLAYWFGTGRLAATVLVGLAGLAVLVWTMVLLVIGVRHVHGFTTGRAVLVVFTPVLAMAAIAVLLVVAAVAVAASMPAKMIFPGYF</sequence>
<feature type="domain" description="Yip1" evidence="6">
    <location>
        <begin position="31"/>
        <end position="215"/>
    </location>
</feature>
<dbReference type="KEGG" id="pth:PTH_2841"/>
<evidence type="ECO:0000259" key="6">
    <source>
        <dbReference type="Pfam" id="PF04893"/>
    </source>
</evidence>
<name>A5CY98_PELTS</name>
<evidence type="ECO:0000256" key="2">
    <source>
        <dbReference type="ARBA" id="ARBA00022692"/>
    </source>
</evidence>
<feature type="transmembrane region" description="Helical" evidence="5">
    <location>
        <begin position="91"/>
        <end position="112"/>
    </location>
</feature>
<dbReference type="EMBL" id="AP009389">
    <property type="protein sequence ID" value="BAF61022.1"/>
    <property type="molecule type" value="Genomic_DNA"/>
</dbReference>
<dbReference type="InterPro" id="IPR006977">
    <property type="entry name" value="Yip1_dom"/>
</dbReference>
<feature type="transmembrane region" description="Helical" evidence="5">
    <location>
        <begin position="49"/>
        <end position="71"/>
    </location>
</feature>
<keyword evidence="4 5" id="KW-0472">Membrane</keyword>
<evidence type="ECO:0000256" key="3">
    <source>
        <dbReference type="ARBA" id="ARBA00022989"/>
    </source>
</evidence>
<evidence type="ECO:0000256" key="4">
    <source>
        <dbReference type="ARBA" id="ARBA00023136"/>
    </source>
</evidence>
<dbReference type="STRING" id="370438.PTH_2841"/>
<comment type="subcellular location">
    <subcellularLocation>
        <location evidence="1">Membrane</location>
        <topology evidence="1">Multi-pass membrane protein</topology>
    </subcellularLocation>
</comment>
<feature type="transmembrane region" description="Helical" evidence="5">
    <location>
        <begin position="133"/>
        <end position="157"/>
    </location>
</feature>
<keyword evidence="8" id="KW-1185">Reference proteome</keyword>
<accession>A5CY98</accession>
<evidence type="ECO:0000256" key="5">
    <source>
        <dbReference type="SAM" id="Phobius"/>
    </source>
</evidence>
<keyword evidence="2 5" id="KW-0812">Transmembrane</keyword>
<dbReference type="AlphaFoldDB" id="A5CY98"/>
<dbReference type="eggNOG" id="ENOG5032VW2">
    <property type="taxonomic scope" value="Bacteria"/>
</dbReference>
<organism evidence="7 8">
    <name type="scientific">Pelotomaculum thermopropionicum (strain DSM 13744 / JCM 10971 / SI)</name>
    <dbReference type="NCBI Taxonomy" id="370438"/>
    <lineage>
        <taxon>Bacteria</taxon>
        <taxon>Bacillati</taxon>
        <taxon>Bacillota</taxon>
        <taxon>Clostridia</taxon>
        <taxon>Eubacteriales</taxon>
        <taxon>Desulfotomaculaceae</taxon>
        <taxon>Pelotomaculum</taxon>
    </lineage>
</organism>
<keyword evidence="3 5" id="KW-1133">Transmembrane helix</keyword>
<dbReference type="Proteomes" id="UP000006556">
    <property type="component" value="Chromosome"/>
</dbReference>
<protein>
    <recommendedName>
        <fullName evidence="6">Yip1 domain-containing protein</fullName>
    </recommendedName>
</protein>
<reference evidence="8" key="1">
    <citation type="journal article" date="2008" name="Genome Res.">
        <title>The genome of Pelotomaculum thermopropionicum reveals niche-associated evolution in anaerobic microbiota.</title>
        <authorList>
            <person name="Kosaka T."/>
            <person name="Kato S."/>
            <person name="Shimoyama T."/>
            <person name="Ishii S."/>
            <person name="Abe T."/>
            <person name="Watanabe K."/>
        </authorList>
    </citation>
    <scope>NUCLEOTIDE SEQUENCE [LARGE SCALE GENOMIC DNA]</scope>
    <source>
        <strain evidence="8">DSM 13744 / JCM 10971 / SI</strain>
    </source>
</reference>
<evidence type="ECO:0000313" key="8">
    <source>
        <dbReference type="Proteomes" id="UP000006556"/>
    </source>
</evidence>
<proteinExistence type="predicted"/>
<evidence type="ECO:0000313" key="7">
    <source>
        <dbReference type="EMBL" id="BAF61022.1"/>
    </source>
</evidence>
<feature type="transmembrane region" description="Helical" evidence="5">
    <location>
        <begin position="199"/>
        <end position="227"/>
    </location>
</feature>
<feature type="transmembrane region" description="Helical" evidence="5">
    <location>
        <begin position="163"/>
        <end position="187"/>
    </location>
</feature>